<dbReference type="RefSeq" id="WP_231334217.1">
    <property type="nucleotide sequence ID" value="NZ_CP059572.1"/>
</dbReference>
<dbReference type="Proteomes" id="UP001049518">
    <property type="component" value="Chromosome"/>
</dbReference>
<keyword evidence="3 5" id="KW-1133">Transmembrane helix</keyword>
<dbReference type="InterPro" id="IPR011701">
    <property type="entry name" value="MFS"/>
</dbReference>
<reference evidence="7" key="1">
    <citation type="submission" date="2020-07" db="EMBL/GenBank/DDBJ databases">
        <authorList>
            <person name="Tarantini F.S."/>
            <person name="Hong K.W."/>
            <person name="Chan K.G."/>
        </authorList>
    </citation>
    <scope>NUCLEOTIDE SEQUENCE</scope>
    <source>
        <strain evidence="7">32-07</strain>
    </source>
</reference>
<keyword evidence="2 5" id="KW-0812">Transmembrane</keyword>
<feature type="transmembrane region" description="Helical" evidence="5">
    <location>
        <begin position="278"/>
        <end position="297"/>
    </location>
</feature>
<name>A0ABX8QQL9_9ACTN</name>
<feature type="transmembrane region" description="Helical" evidence="5">
    <location>
        <begin position="45"/>
        <end position="68"/>
    </location>
</feature>
<evidence type="ECO:0000259" key="6">
    <source>
        <dbReference type="PROSITE" id="PS50850"/>
    </source>
</evidence>
<feature type="transmembrane region" description="Helical" evidence="5">
    <location>
        <begin position="75"/>
        <end position="94"/>
    </location>
</feature>
<accession>A0ABX8QQL9</accession>
<feature type="transmembrane region" description="Helical" evidence="5">
    <location>
        <begin position="12"/>
        <end position="33"/>
    </location>
</feature>
<feature type="transmembrane region" description="Helical" evidence="5">
    <location>
        <begin position="168"/>
        <end position="187"/>
    </location>
</feature>
<comment type="subcellular location">
    <subcellularLocation>
        <location evidence="1">Cell membrane</location>
        <topology evidence="1">Multi-pass membrane protein</topology>
    </subcellularLocation>
</comment>
<feature type="transmembrane region" description="Helical" evidence="5">
    <location>
        <begin position="217"/>
        <end position="238"/>
    </location>
</feature>
<protein>
    <submittedName>
        <fullName evidence="7">MFS transporter</fullName>
    </submittedName>
</protein>
<keyword evidence="8" id="KW-1185">Reference proteome</keyword>
<dbReference type="SUPFAM" id="SSF103473">
    <property type="entry name" value="MFS general substrate transporter"/>
    <property type="match status" value="1"/>
</dbReference>
<feature type="transmembrane region" description="Helical" evidence="5">
    <location>
        <begin position="335"/>
        <end position="356"/>
    </location>
</feature>
<sequence>MSRDTAATARIGFLHVLGQVALQGGFYGFVVSMPVVLSRSGVADATIGIVVGIAAVVQIPAAIVGGALVDRFGPIRLLAVGALSYAAGACLLMPPLNGSESLVPFVVARVAQGIGFGLIAPAYFAALIEVSAASRRGITLALAASAQTLSLTIMPPLSLLVLGSREHLTGVSLVVLALVLTGATLVIGRLRGMRASTVPAPGRAAARRFGIAMRRSWAPPLAIILLYLVHWGSITAYLPQRAEQAGTDAGVFFIADGLAVLASRIPSGWLADRLASRWLVLSGLIATAIALCLLTLWVTVPGLIIAGVLTGGGSGLVVTPLYVDLSHLSDEGDRGSAFALASAALAGALVIGSVGAAPVVAVAGFGGALMTTLVALGLAAVVAMAPTSENRRAHQIAHTVKH</sequence>
<evidence type="ECO:0000313" key="8">
    <source>
        <dbReference type="Proteomes" id="UP001049518"/>
    </source>
</evidence>
<feature type="transmembrane region" description="Helical" evidence="5">
    <location>
        <begin position="303"/>
        <end position="323"/>
    </location>
</feature>
<proteinExistence type="predicted"/>
<evidence type="ECO:0000256" key="1">
    <source>
        <dbReference type="ARBA" id="ARBA00004651"/>
    </source>
</evidence>
<dbReference type="Gene3D" id="1.20.1250.20">
    <property type="entry name" value="MFS general substrate transporter like domains"/>
    <property type="match status" value="2"/>
</dbReference>
<feature type="transmembrane region" description="Helical" evidence="5">
    <location>
        <begin position="362"/>
        <end position="385"/>
    </location>
</feature>
<gene>
    <name evidence="7" type="ORF">AGRA3207_001908</name>
</gene>
<evidence type="ECO:0000313" key="7">
    <source>
        <dbReference type="EMBL" id="QXJ21088.1"/>
    </source>
</evidence>
<dbReference type="EMBL" id="CP059572">
    <property type="protein sequence ID" value="QXJ21088.1"/>
    <property type="molecule type" value="Genomic_DNA"/>
</dbReference>
<dbReference type="InterPro" id="IPR036259">
    <property type="entry name" value="MFS_trans_sf"/>
</dbReference>
<evidence type="ECO:0000256" key="3">
    <source>
        <dbReference type="ARBA" id="ARBA00022989"/>
    </source>
</evidence>
<feature type="transmembrane region" description="Helical" evidence="5">
    <location>
        <begin position="106"/>
        <end position="128"/>
    </location>
</feature>
<dbReference type="InterPro" id="IPR020846">
    <property type="entry name" value="MFS_dom"/>
</dbReference>
<evidence type="ECO:0000256" key="4">
    <source>
        <dbReference type="ARBA" id="ARBA00023136"/>
    </source>
</evidence>
<dbReference type="InterPro" id="IPR052714">
    <property type="entry name" value="MFS_Exporter"/>
</dbReference>
<evidence type="ECO:0000256" key="5">
    <source>
        <dbReference type="SAM" id="Phobius"/>
    </source>
</evidence>
<feature type="domain" description="Major facilitator superfamily (MFS) profile" evidence="6">
    <location>
        <begin position="4"/>
        <end position="391"/>
    </location>
</feature>
<organism evidence="7 8">
    <name type="scientific">Actinomadura graeca</name>
    <dbReference type="NCBI Taxonomy" id="2750812"/>
    <lineage>
        <taxon>Bacteria</taxon>
        <taxon>Bacillati</taxon>
        <taxon>Actinomycetota</taxon>
        <taxon>Actinomycetes</taxon>
        <taxon>Streptosporangiales</taxon>
        <taxon>Thermomonosporaceae</taxon>
        <taxon>Actinomadura</taxon>
    </lineage>
</organism>
<feature type="transmembrane region" description="Helical" evidence="5">
    <location>
        <begin position="140"/>
        <end position="162"/>
    </location>
</feature>
<dbReference type="PROSITE" id="PS50850">
    <property type="entry name" value="MFS"/>
    <property type="match status" value="1"/>
</dbReference>
<evidence type="ECO:0000256" key="2">
    <source>
        <dbReference type="ARBA" id="ARBA00022692"/>
    </source>
</evidence>
<dbReference type="PANTHER" id="PTHR23531">
    <property type="entry name" value="QUINOLENE RESISTANCE PROTEIN NORA"/>
    <property type="match status" value="1"/>
</dbReference>
<dbReference type="PANTHER" id="PTHR23531:SF1">
    <property type="entry name" value="QUINOLENE RESISTANCE PROTEIN NORA"/>
    <property type="match status" value="1"/>
</dbReference>
<keyword evidence="4 5" id="KW-0472">Membrane</keyword>
<feature type="transmembrane region" description="Helical" evidence="5">
    <location>
        <begin position="250"/>
        <end position="271"/>
    </location>
</feature>
<dbReference type="Pfam" id="PF07690">
    <property type="entry name" value="MFS_1"/>
    <property type="match status" value="1"/>
</dbReference>